<feature type="region of interest" description="Disordered" evidence="1">
    <location>
        <begin position="44"/>
        <end position="93"/>
    </location>
</feature>
<evidence type="ECO:0000313" key="2">
    <source>
        <dbReference type="EMBL" id="MBP1294208.1"/>
    </source>
</evidence>
<dbReference type="Proteomes" id="UP000673383">
    <property type="component" value="Unassembled WGS sequence"/>
</dbReference>
<accession>A0A8I1Y6B4</accession>
<reference evidence="2" key="1">
    <citation type="submission" date="2021-02" db="EMBL/GenBank/DDBJ databases">
        <title>Genomic Encyclopedia of Type Strains, Phase IV (KMG-V): Genome sequencing to study the core and pangenomes of soil and plant-associated prokaryotes.</title>
        <authorList>
            <person name="Whitman W."/>
        </authorList>
    </citation>
    <scope>NUCLEOTIDE SEQUENCE</scope>
    <source>
        <strain evidence="2">USDA 406</strain>
    </source>
</reference>
<organism evidence="2 3">
    <name type="scientific">Bradyrhizobium elkanii</name>
    <dbReference type="NCBI Taxonomy" id="29448"/>
    <lineage>
        <taxon>Bacteria</taxon>
        <taxon>Pseudomonadati</taxon>
        <taxon>Pseudomonadota</taxon>
        <taxon>Alphaproteobacteria</taxon>
        <taxon>Hyphomicrobiales</taxon>
        <taxon>Nitrobacteraceae</taxon>
        <taxon>Bradyrhizobium</taxon>
    </lineage>
</organism>
<evidence type="ECO:0000313" key="3">
    <source>
        <dbReference type="Proteomes" id="UP000673383"/>
    </source>
</evidence>
<dbReference type="RefSeq" id="WP_209944194.1">
    <property type="nucleotide sequence ID" value="NZ_JAFICZ010000001.1"/>
</dbReference>
<gene>
    <name evidence="2" type="ORF">JOH49_003961</name>
</gene>
<proteinExistence type="predicted"/>
<name>A0A8I1Y6B4_BRAEL</name>
<feature type="compositionally biased region" description="Low complexity" evidence="1">
    <location>
        <begin position="56"/>
        <end position="75"/>
    </location>
</feature>
<comment type="caution">
    <text evidence="2">The sequence shown here is derived from an EMBL/GenBank/DDBJ whole genome shotgun (WGS) entry which is preliminary data.</text>
</comment>
<sequence>MPRSKEFLLEQIARIQRFATAMSNEEDRARFEKLAADYRRELEAVEAQEGRSSVVAASDEASTETATAEAAGDTDVSAPDSASATDDQPLTRD</sequence>
<protein>
    <submittedName>
        <fullName evidence="2">Uncharacterized protein</fullName>
    </submittedName>
</protein>
<dbReference type="AlphaFoldDB" id="A0A8I1Y6B4"/>
<evidence type="ECO:0000256" key="1">
    <source>
        <dbReference type="SAM" id="MobiDB-lite"/>
    </source>
</evidence>
<dbReference type="EMBL" id="JAFICZ010000001">
    <property type="protein sequence ID" value="MBP1294208.1"/>
    <property type="molecule type" value="Genomic_DNA"/>
</dbReference>
<feature type="compositionally biased region" description="Polar residues" evidence="1">
    <location>
        <begin position="80"/>
        <end position="93"/>
    </location>
</feature>